<reference evidence="3" key="1">
    <citation type="submission" date="2020-01" db="EMBL/GenBank/DDBJ databases">
        <title>Insect and environment-associated Actinomycetes.</title>
        <authorList>
            <person name="Currrie C."/>
            <person name="Chevrette M."/>
            <person name="Carlson C."/>
            <person name="Stubbendieck R."/>
            <person name="Wendt-Pienkowski E."/>
        </authorList>
    </citation>
    <scope>NUCLEOTIDE SEQUENCE</scope>
    <source>
        <strain evidence="3">SID7499</strain>
    </source>
</reference>
<dbReference type="AlphaFoldDB" id="A0A6G3WVK4"/>
<name>A0A6G3WVK4_9ACTN</name>
<dbReference type="InterPro" id="IPR050194">
    <property type="entry name" value="Glycosyltransferase_grp1"/>
</dbReference>
<dbReference type="PANTHER" id="PTHR45947">
    <property type="entry name" value="SULFOQUINOVOSYL TRANSFERASE SQD2"/>
    <property type="match status" value="1"/>
</dbReference>
<sequence length="79" mass="8271">PGVDEKTFHPASGGDRVRARLGLSDRPVVVCVSRLVPRKGQDTLILAMPAILAQIPDAVLLIVGGGPYAKDLERLAAAT</sequence>
<organism evidence="3">
    <name type="scientific">Streptomyces sp. SID7499</name>
    <dbReference type="NCBI Taxonomy" id="2706086"/>
    <lineage>
        <taxon>Bacteria</taxon>
        <taxon>Bacillati</taxon>
        <taxon>Actinomycetota</taxon>
        <taxon>Actinomycetes</taxon>
        <taxon>Kitasatosporales</taxon>
        <taxon>Streptomycetaceae</taxon>
        <taxon>Streptomyces</taxon>
    </lineage>
</organism>
<feature type="non-terminal residue" evidence="3">
    <location>
        <position position="1"/>
    </location>
</feature>
<feature type="domain" description="Glycosyl transferase family 1" evidence="2">
    <location>
        <begin position="19"/>
        <end position="78"/>
    </location>
</feature>
<dbReference type="GO" id="GO:0016758">
    <property type="term" value="F:hexosyltransferase activity"/>
    <property type="evidence" value="ECO:0007669"/>
    <property type="project" value="TreeGrafter"/>
</dbReference>
<evidence type="ECO:0000256" key="1">
    <source>
        <dbReference type="ARBA" id="ARBA00022679"/>
    </source>
</evidence>
<dbReference type="Gene3D" id="3.40.50.2000">
    <property type="entry name" value="Glycogen Phosphorylase B"/>
    <property type="match status" value="1"/>
</dbReference>
<dbReference type="Pfam" id="PF00534">
    <property type="entry name" value="Glycos_transf_1"/>
    <property type="match status" value="1"/>
</dbReference>
<keyword evidence="1 3" id="KW-0808">Transferase</keyword>
<proteinExistence type="predicted"/>
<feature type="non-terminal residue" evidence="3">
    <location>
        <position position="79"/>
    </location>
</feature>
<evidence type="ECO:0000259" key="2">
    <source>
        <dbReference type="Pfam" id="PF00534"/>
    </source>
</evidence>
<gene>
    <name evidence="3" type="ORF">G3M58_23680</name>
</gene>
<comment type="caution">
    <text evidence="3">The sequence shown here is derived from an EMBL/GenBank/DDBJ whole genome shotgun (WGS) entry which is preliminary data.</text>
</comment>
<evidence type="ECO:0000313" key="3">
    <source>
        <dbReference type="EMBL" id="NEE09447.1"/>
    </source>
</evidence>
<dbReference type="SUPFAM" id="SSF53756">
    <property type="entry name" value="UDP-Glycosyltransferase/glycogen phosphorylase"/>
    <property type="match status" value="1"/>
</dbReference>
<protein>
    <submittedName>
        <fullName evidence="3">Glycosyltransferase family 1 protein</fullName>
    </submittedName>
</protein>
<accession>A0A6G3WVK4</accession>
<dbReference type="InterPro" id="IPR001296">
    <property type="entry name" value="Glyco_trans_1"/>
</dbReference>
<dbReference type="EMBL" id="JAAGMN010002420">
    <property type="protein sequence ID" value="NEE09447.1"/>
    <property type="molecule type" value="Genomic_DNA"/>
</dbReference>
<dbReference type="PANTHER" id="PTHR45947:SF3">
    <property type="entry name" value="SULFOQUINOVOSYL TRANSFERASE SQD2"/>
    <property type="match status" value="1"/>
</dbReference>